<evidence type="ECO:0000256" key="1">
    <source>
        <dbReference type="SAM" id="MobiDB-lite"/>
    </source>
</evidence>
<evidence type="ECO:0000313" key="3">
    <source>
        <dbReference type="EMBL" id="SHE95244.1"/>
    </source>
</evidence>
<keyword evidence="4" id="KW-1185">Reference proteome</keyword>
<dbReference type="EMBL" id="FQVN01000002">
    <property type="protein sequence ID" value="SHE95244.1"/>
    <property type="molecule type" value="Genomic_DNA"/>
</dbReference>
<dbReference type="OrthoDB" id="4570646at2"/>
<protein>
    <recommendedName>
        <fullName evidence="2">DUF397 domain-containing protein</fullName>
    </recommendedName>
</protein>
<reference evidence="3 4" key="1">
    <citation type="submission" date="2016-11" db="EMBL/GenBank/DDBJ databases">
        <authorList>
            <person name="Jaros S."/>
            <person name="Januszkiewicz K."/>
            <person name="Wedrychowicz H."/>
        </authorList>
    </citation>
    <scope>NUCLEOTIDE SEQUENCE [LARGE SCALE GENOMIC DNA]</scope>
    <source>
        <strain evidence="3 4">DSM 44523</strain>
    </source>
</reference>
<dbReference type="RefSeq" id="WP_073480394.1">
    <property type="nucleotide sequence ID" value="NZ_FQVN01000002.1"/>
</dbReference>
<dbReference type="InterPro" id="IPR007278">
    <property type="entry name" value="DUF397"/>
</dbReference>
<evidence type="ECO:0000313" key="4">
    <source>
        <dbReference type="Proteomes" id="UP000184501"/>
    </source>
</evidence>
<accession>A0A1M4XNS1</accession>
<sequence length="71" mass="7265">MLAPDLTLSAPWRKSSRSNNGAHNCVEVAGITGHSAAVRDSKNPTGAALVFTPAAFAAFVDAVKTGQLDPS</sequence>
<name>A0A1M4XNS1_STRHI</name>
<feature type="region of interest" description="Disordered" evidence="1">
    <location>
        <begin position="1"/>
        <end position="21"/>
    </location>
</feature>
<dbReference type="Pfam" id="PF04149">
    <property type="entry name" value="DUF397"/>
    <property type="match status" value="1"/>
</dbReference>
<dbReference type="Proteomes" id="UP000184501">
    <property type="component" value="Unassembled WGS sequence"/>
</dbReference>
<dbReference type="AlphaFoldDB" id="A0A1M4XNS1"/>
<gene>
    <name evidence="3" type="ORF">SAMN05444320_10269</name>
</gene>
<feature type="domain" description="DUF397" evidence="2">
    <location>
        <begin position="10"/>
        <end position="64"/>
    </location>
</feature>
<proteinExistence type="predicted"/>
<organism evidence="3 4">
    <name type="scientific">Streptoalloteichus hindustanus</name>
    <dbReference type="NCBI Taxonomy" id="2017"/>
    <lineage>
        <taxon>Bacteria</taxon>
        <taxon>Bacillati</taxon>
        <taxon>Actinomycetota</taxon>
        <taxon>Actinomycetes</taxon>
        <taxon>Pseudonocardiales</taxon>
        <taxon>Pseudonocardiaceae</taxon>
        <taxon>Streptoalloteichus</taxon>
    </lineage>
</organism>
<dbReference type="STRING" id="2017.SAMN05444320_10269"/>
<evidence type="ECO:0000259" key="2">
    <source>
        <dbReference type="Pfam" id="PF04149"/>
    </source>
</evidence>